<dbReference type="EMBL" id="BMZO01000004">
    <property type="protein sequence ID" value="GHC68499.1"/>
    <property type="molecule type" value="Genomic_DNA"/>
</dbReference>
<keyword evidence="5" id="KW-0503">Monooxygenase</keyword>
<evidence type="ECO:0000256" key="3">
    <source>
        <dbReference type="ARBA" id="ARBA00022827"/>
    </source>
</evidence>
<dbReference type="Gene3D" id="3.50.50.60">
    <property type="entry name" value="FAD/NAD(P)-binding domain"/>
    <property type="match status" value="1"/>
</dbReference>
<sequence length="399" mass="43762">MDKPTILVSGAGIAGAAFALCLARRGFRVRLFERAPIIHEFGAGLQLSPNATAILKRVGVLDAVEKNAVQPQSVVLKTASNLQQVAEVPLGKAAEQRYGSPYLVAHRGDLQTALVNAAKADERIEITTGWRTTGFEVTPRGISLVGECGEEKRDVQGDFLIAADGIWSPLARDLCGERHQCFMGFVAWRRSIAEDDPAWTELHSLVGNDRVNAFLHPKAHLICYPIRSGRAFNLVAFGPGHAVPPQWDNPATATEMKDAFAGAHARLLALFEEAAAWTAWPVWGAVGYEWLHRDRIALIGDAAHAMTPFAAQGAAMGIEDAYTLAAALQLHFEGNEAALPHWQAQRRKRIMRVKKRAKLNRLAWHATGPIAFARDLVLRIKGPDKLLADMDWLYGWKPD</sequence>
<dbReference type="PANTHER" id="PTHR13789:SF318">
    <property type="entry name" value="GERANYLGERANYL DIPHOSPHATE REDUCTASE"/>
    <property type="match status" value="1"/>
</dbReference>
<dbReference type="GO" id="GO:0071949">
    <property type="term" value="F:FAD binding"/>
    <property type="evidence" value="ECO:0007669"/>
    <property type="project" value="InterPro"/>
</dbReference>
<evidence type="ECO:0000256" key="1">
    <source>
        <dbReference type="ARBA" id="ARBA00001974"/>
    </source>
</evidence>
<gene>
    <name evidence="7" type="ORF">GCM10010136_13270</name>
</gene>
<evidence type="ECO:0000313" key="7">
    <source>
        <dbReference type="EMBL" id="GHC68499.1"/>
    </source>
</evidence>
<evidence type="ECO:0000313" key="8">
    <source>
        <dbReference type="Proteomes" id="UP000641137"/>
    </source>
</evidence>
<dbReference type="InterPro" id="IPR036188">
    <property type="entry name" value="FAD/NAD-bd_sf"/>
</dbReference>
<organism evidence="7 8">
    <name type="scientific">Limoniibacter endophyticus</name>
    <dbReference type="NCBI Taxonomy" id="1565040"/>
    <lineage>
        <taxon>Bacteria</taxon>
        <taxon>Pseudomonadati</taxon>
        <taxon>Pseudomonadota</taxon>
        <taxon>Alphaproteobacteria</taxon>
        <taxon>Hyphomicrobiales</taxon>
        <taxon>Bartonellaceae</taxon>
        <taxon>Limoniibacter</taxon>
    </lineage>
</organism>
<feature type="domain" description="FAD-binding" evidence="6">
    <location>
        <begin position="6"/>
        <end position="356"/>
    </location>
</feature>
<dbReference type="GO" id="GO:0004497">
    <property type="term" value="F:monooxygenase activity"/>
    <property type="evidence" value="ECO:0007669"/>
    <property type="project" value="UniProtKB-KW"/>
</dbReference>
<evidence type="ECO:0000259" key="6">
    <source>
        <dbReference type="Pfam" id="PF01494"/>
    </source>
</evidence>
<name>A0A8J3DP83_9HYPH</name>
<dbReference type="Pfam" id="PF01494">
    <property type="entry name" value="FAD_binding_3"/>
    <property type="match status" value="1"/>
</dbReference>
<accession>A0A8J3DP83</accession>
<comment type="caution">
    <text evidence="7">The sequence shown here is derived from an EMBL/GenBank/DDBJ whole genome shotgun (WGS) entry which is preliminary data.</text>
</comment>
<dbReference type="SUPFAM" id="SSF54373">
    <property type="entry name" value="FAD-linked reductases, C-terminal domain"/>
    <property type="match status" value="1"/>
</dbReference>
<evidence type="ECO:0000256" key="2">
    <source>
        <dbReference type="ARBA" id="ARBA00022630"/>
    </source>
</evidence>
<dbReference type="Proteomes" id="UP000641137">
    <property type="component" value="Unassembled WGS sequence"/>
</dbReference>
<comment type="cofactor">
    <cofactor evidence="1">
        <name>FAD</name>
        <dbReference type="ChEBI" id="CHEBI:57692"/>
    </cofactor>
</comment>
<dbReference type="InterPro" id="IPR050493">
    <property type="entry name" value="FAD-dep_Monooxygenase_BioMet"/>
</dbReference>
<protein>
    <submittedName>
        <fullName evidence="7">Salicylate hydroxylase</fullName>
    </submittedName>
</protein>
<keyword evidence="3" id="KW-0274">FAD</keyword>
<keyword evidence="8" id="KW-1185">Reference proteome</keyword>
<evidence type="ECO:0000256" key="4">
    <source>
        <dbReference type="ARBA" id="ARBA00023002"/>
    </source>
</evidence>
<keyword evidence="2" id="KW-0285">Flavoprotein</keyword>
<proteinExistence type="predicted"/>
<dbReference type="PRINTS" id="PR00420">
    <property type="entry name" value="RNGMNOXGNASE"/>
</dbReference>
<keyword evidence="4" id="KW-0560">Oxidoreductase</keyword>
<dbReference type="RefSeq" id="WP_189489143.1">
    <property type="nucleotide sequence ID" value="NZ_BMZO01000004.1"/>
</dbReference>
<dbReference type="InterPro" id="IPR002938">
    <property type="entry name" value="FAD-bd"/>
</dbReference>
<reference evidence="7" key="1">
    <citation type="journal article" date="2014" name="Int. J. Syst. Evol. Microbiol.">
        <title>Complete genome sequence of Corynebacterium casei LMG S-19264T (=DSM 44701T), isolated from a smear-ripened cheese.</title>
        <authorList>
            <consortium name="US DOE Joint Genome Institute (JGI-PGF)"/>
            <person name="Walter F."/>
            <person name="Albersmeier A."/>
            <person name="Kalinowski J."/>
            <person name="Ruckert C."/>
        </authorList>
    </citation>
    <scope>NUCLEOTIDE SEQUENCE</scope>
    <source>
        <strain evidence="7">KCTC 42097</strain>
    </source>
</reference>
<dbReference type="AlphaFoldDB" id="A0A8J3DP83"/>
<reference evidence="7" key="2">
    <citation type="submission" date="2020-09" db="EMBL/GenBank/DDBJ databases">
        <authorList>
            <person name="Sun Q."/>
            <person name="Kim S."/>
        </authorList>
    </citation>
    <scope>NUCLEOTIDE SEQUENCE</scope>
    <source>
        <strain evidence="7">KCTC 42097</strain>
    </source>
</reference>
<dbReference type="PANTHER" id="PTHR13789">
    <property type="entry name" value="MONOOXYGENASE"/>
    <property type="match status" value="1"/>
</dbReference>
<evidence type="ECO:0000256" key="5">
    <source>
        <dbReference type="ARBA" id="ARBA00023033"/>
    </source>
</evidence>
<dbReference type="SUPFAM" id="SSF51905">
    <property type="entry name" value="FAD/NAD(P)-binding domain"/>
    <property type="match status" value="1"/>
</dbReference>